<name>A0A8S5UMD6_9CAUD</name>
<sequence length="29" mass="3631">MSKHILNPIYSIFYSYLLKYYYIISDRLI</sequence>
<accession>A0A8S5UMD6</accession>
<reference evidence="1" key="1">
    <citation type="journal article" date="2021" name="Proc. Natl. Acad. Sci. U.S.A.">
        <title>A Catalog of Tens of Thousands of Viruses from Human Metagenomes Reveals Hidden Associations with Chronic Diseases.</title>
        <authorList>
            <person name="Tisza M.J."/>
            <person name="Buck C.B."/>
        </authorList>
    </citation>
    <scope>NUCLEOTIDE SEQUENCE</scope>
    <source>
        <strain evidence="1">CtCo31</strain>
    </source>
</reference>
<organism evidence="1">
    <name type="scientific">Myoviridae sp. ctCo31</name>
    <dbReference type="NCBI Taxonomy" id="2825053"/>
    <lineage>
        <taxon>Viruses</taxon>
        <taxon>Duplodnaviria</taxon>
        <taxon>Heunggongvirae</taxon>
        <taxon>Uroviricota</taxon>
        <taxon>Caudoviricetes</taxon>
    </lineage>
</organism>
<proteinExistence type="predicted"/>
<dbReference type="EMBL" id="BK016109">
    <property type="protein sequence ID" value="DAF95570.1"/>
    <property type="molecule type" value="Genomic_DNA"/>
</dbReference>
<protein>
    <submittedName>
        <fullName evidence="1">Uncharacterized protein</fullName>
    </submittedName>
</protein>
<evidence type="ECO:0000313" key="1">
    <source>
        <dbReference type="EMBL" id="DAF95570.1"/>
    </source>
</evidence>